<keyword evidence="2" id="KW-0472">Membrane</keyword>
<dbReference type="SUPFAM" id="SSF103473">
    <property type="entry name" value="MFS general substrate transporter"/>
    <property type="match status" value="1"/>
</dbReference>
<feature type="transmembrane region" description="Helical" evidence="2">
    <location>
        <begin position="52"/>
        <end position="69"/>
    </location>
</feature>
<dbReference type="EMBL" id="JX649879">
    <property type="protein sequence ID" value="AGC71684.1"/>
    <property type="molecule type" value="Genomic_DNA"/>
</dbReference>
<evidence type="ECO:0000256" key="2">
    <source>
        <dbReference type="SAM" id="Phobius"/>
    </source>
</evidence>
<sequence length="105" mass="11794">MLSPMGLSMVTKLAPRRMTAMLMGVWFIATAVGNYLSGFIGRFWRPWKHSEFFMLLVVTSLLAACLLLWQYRRLKLAMPPQDPLEDEKKQTSSESAVPELAGAGC</sequence>
<dbReference type="Gene3D" id="1.20.1250.20">
    <property type="entry name" value="MFS general substrate transporter like domains"/>
    <property type="match status" value="1"/>
</dbReference>
<protein>
    <submittedName>
        <fullName evidence="3">Dipeptide/tripeptide permease</fullName>
    </submittedName>
</protein>
<feature type="region of interest" description="Disordered" evidence="1">
    <location>
        <begin position="81"/>
        <end position="105"/>
    </location>
</feature>
<organism evidence="3">
    <name type="scientific">uncultured bacterium A1Q1_fos_2386</name>
    <dbReference type="NCBI Taxonomy" id="1256568"/>
    <lineage>
        <taxon>Bacteria</taxon>
        <taxon>environmental samples</taxon>
    </lineage>
</organism>
<keyword evidence="2" id="KW-0812">Transmembrane</keyword>
<accession>L7VVW8</accession>
<evidence type="ECO:0000256" key="1">
    <source>
        <dbReference type="SAM" id="MobiDB-lite"/>
    </source>
</evidence>
<keyword evidence="2" id="KW-1133">Transmembrane helix</keyword>
<dbReference type="InterPro" id="IPR036259">
    <property type="entry name" value="MFS_trans_sf"/>
</dbReference>
<evidence type="ECO:0000313" key="3">
    <source>
        <dbReference type="EMBL" id="AGC71684.1"/>
    </source>
</evidence>
<dbReference type="AlphaFoldDB" id="L7VVW8"/>
<proteinExistence type="predicted"/>
<feature type="transmembrane region" description="Helical" evidence="2">
    <location>
        <begin position="20"/>
        <end position="40"/>
    </location>
</feature>
<reference evidence="3" key="1">
    <citation type="submission" date="2012-09" db="EMBL/GenBank/DDBJ databases">
        <title>Metagenomic Characterization of a Microbial Community in Wastewater Detects High Levels of Antibiotic Resistance.</title>
        <authorList>
            <person name="Abrams M."/>
            <person name="Caldwell A."/>
            <person name="Vandaei E."/>
            <person name="Lee W."/>
            <person name="Perrott J."/>
            <person name="Khan S.Y."/>
            <person name="Ta J."/>
            <person name="Romero D."/>
            <person name="Nguyen V."/>
            <person name="Pourmand N."/>
            <person name="Ouverney C.C."/>
        </authorList>
    </citation>
    <scope>NUCLEOTIDE SEQUENCE</scope>
</reference>
<name>L7VVW8_9BACT</name>